<evidence type="ECO:0000256" key="3">
    <source>
        <dbReference type="ARBA" id="ARBA00022448"/>
    </source>
</evidence>
<organism evidence="12 13">
    <name type="scientific">Thermogemmata fonticola</name>
    <dbReference type="NCBI Taxonomy" id="2755323"/>
    <lineage>
        <taxon>Bacteria</taxon>
        <taxon>Pseudomonadati</taxon>
        <taxon>Planctomycetota</taxon>
        <taxon>Planctomycetia</taxon>
        <taxon>Gemmatales</taxon>
        <taxon>Gemmataceae</taxon>
        <taxon>Thermogemmata</taxon>
    </lineage>
</organism>
<keyword evidence="7 10" id="KW-0472">Membrane</keyword>
<evidence type="ECO:0000256" key="1">
    <source>
        <dbReference type="ARBA" id="ARBA00004651"/>
    </source>
</evidence>
<dbReference type="PROSITE" id="PS50928">
    <property type="entry name" value="ABC_TM1"/>
    <property type="match status" value="1"/>
</dbReference>
<reference evidence="12 13" key="1">
    <citation type="submission" date="2020-07" db="EMBL/GenBank/DDBJ databases">
        <title>Thermogemmata thermophila gen. nov., sp. nov., a novel moderate thermophilic planctomycete from a Kamchatka hot spring.</title>
        <authorList>
            <person name="Elcheninov A.G."/>
            <person name="Podosokorskaya O.A."/>
            <person name="Kovaleva O.L."/>
            <person name="Novikov A."/>
            <person name="Bonch-Osmolovskaya E.A."/>
            <person name="Toshchakov S.V."/>
            <person name="Kublanov I.V."/>
        </authorList>
    </citation>
    <scope>NUCLEOTIDE SEQUENCE [LARGE SCALE GENOMIC DNA]</scope>
    <source>
        <strain evidence="12 13">2918</strain>
    </source>
</reference>
<dbReference type="InterPro" id="IPR035906">
    <property type="entry name" value="MetI-like_sf"/>
</dbReference>
<feature type="transmembrane region" description="Helical" evidence="10">
    <location>
        <begin position="56"/>
        <end position="82"/>
    </location>
</feature>
<evidence type="ECO:0000256" key="10">
    <source>
        <dbReference type="SAM" id="Phobius"/>
    </source>
</evidence>
<evidence type="ECO:0000259" key="11">
    <source>
        <dbReference type="PROSITE" id="PS50928"/>
    </source>
</evidence>
<dbReference type="PANTHER" id="PTHR30406:SF1">
    <property type="entry name" value="SULFATE TRANSPORT SYSTEM PERMEASE PROTEIN CYSW"/>
    <property type="match status" value="1"/>
</dbReference>
<proteinExistence type="predicted"/>
<comment type="subunit">
    <text evidence="2">The complex is composed of two ATP-binding proteins (CysA), two transmembrane proteins (CysT and CysW) and a solute-binding protein (CysP).</text>
</comment>
<evidence type="ECO:0000256" key="5">
    <source>
        <dbReference type="ARBA" id="ARBA00022989"/>
    </source>
</evidence>
<keyword evidence="13" id="KW-1185">Reference proteome</keyword>
<accession>A0A7V9AD55</accession>
<gene>
    <name evidence="12" type="primary">cysW</name>
    <name evidence="12" type="ORF">H0921_16010</name>
</gene>
<dbReference type="PANTHER" id="PTHR30406">
    <property type="entry name" value="SULFATE TRANSPORT SYSTEM PERMEASE PROTEIN"/>
    <property type="match status" value="1"/>
</dbReference>
<dbReference type="InterPro" id="IPR005667">
    <property type="entry name" value="Sulph_transpt2"/>
</dbReference>
<evidence type="ECO:0000313" key="13">
    <source>
        <dbReference type="Proteomes" id="UP000542342"/>
    </source>
</evidence>
<keyword evidence="3" id="KW-0813">Transport</keyword>
<evidence type="ECO:0000313" key="12">
    <source>
        <dbReference type="EMBL" id="MBA2227663.1"/>
    </source>
</evidence>
<feature type="domain" description="ABC transmembrane type-1" evidence="11">
    <location>
        <begin position="56"/>
        <end position="259"/>
    </location>
</feature>
<sequence length="314" mass="33879">MQDPLWVRLLLISLTVLLMVVLVVIPVVHVFYEALREGLAAYVQHLFGDADTRHSILLTLTVAPLAVLCNVIFGLAAAWAVARFRFPGRTLLVTLLDVPLSVSPVVAGLSFVLLFGLQGFFGPYLRAQGLDLLFTVPALILATTFVTLPYVARELIPVMETIGPDEELAALSLGANGWQIFWRVTLPNIKWGLLYGIILCNARAMGEFGAVSVVSGRIPGETNTMPLQVELLFQDFNSPAAFALASVLTLLAVMTLILKVSLEGRRLPPAQREAPDLPREPTDLEEPTDPSAAANGPRAAPSAAFPDAPDRPSP</sequence>
<evidence type="ECO:0000256" key="6">
    <source>
        <dbReference type="ARBA" id="ARBA00023032"/>
    </source>
</evidence>
<feature type="transmembrane region" description="Helical" evidence="10">
    <location>
        <begin position="240"/>
        <end position="262"/>
    </location>
</feature>
<dbReference type="GO" id="GO:0015419">
    <property type="term" value="F:ABC-type sulfate transporter activity"/>
    <property type="evidence" value="ECO:0007669"/>
    <property type="project" value="InterPro"/>
</dbReference>
<evidence type="ECO:0000256" key="4">
    <source>
        <dbReference type="ARBA" id="ARBA00022692"/>
    </source>
</evidence>
<dbReference type="NCBIfam" id="TIGR00969">
    <property type="entry name" value="3a0106s02"/>
    <property type="match status" value="1"/>
</dbReference>
<feature type="region of interest" description="Disordered" evidence="9">
    <location>
        <begin position="268"/>
        <end position="314"/>
    </location>
</feature>
<dbReference type="GO" id="GO:0005886">
    <property type="term" value="C:plasma membrane"/>
    <property type="evidence" value="ECO:0007669"/>
    <property type="project" value="UniProtKB-SubCell"/>
</dbReference>
<evidence type="ECO:0000256" key="9">
    <source>
        <dbReference type="SAM" id="MobiDB-lite"/>
    </source>
</evidence>
<name>A0A7V9AD55_9BACT</name>
<dbReference type="EMBL" id="JACEFB010000017">
    <property type="protein sequence ID" value="MBA2227663.1"/>
    <property type="molecule type" value="Genomic_DNA"/>
</dbReference>
<dbReference type="Pfam" id="PF00528">
    <property type="entry name" value="BPD_transp_1"/>
    <property type="match status" value="1"/>
</dbReference>
<feature type="transmembrane region" description="Helical" evidence="10">
    <location>
        <begin position="132"/>
        <end position="152"/>
    </location>
</feature>
<comment type="subcellular location">
    <subcellularLocation>
        <location evidence="1">Cell membrane</location>
        <topology evidence="1">Multi-pass membrane protein</topology>
    </subcellularLocation>
</comment>
<keyword evidence="5 10" id="KW-1133">Transmembrane helix</keyword>
<dbReference type="InterPro" id="IPR011866">
    <property type="entry name" value="CysW_permease"/>
</dbReference>
<keyword evidence="6" id="KW-0764">Sulfate transport</keyword>
<feature type="transmembrane region" description="Helical" evidence="10">
    <location>
        <begin position="6"/>
        <end position="35"/>
    </location>
</feature>
<dbReference type="Proteomes" id="UP000542342">
    <property type="component" value="Unassembled WGS sequence"/>
</dbReference>
<dbReference type="SUPFAM" id="SSF161098">
    <property type="entry name" value="MetI-like"/>
    <property type="match status" value="1"/>
</dbReference>
<comment type="function">
    <text evidence="8">Part of the ABC transporter complex CysAWTP (TC 3.A.1.6.1) involved in sulfate/thiosulfate import. Probably responsible for the translocation of the substrate across the membrane.</text>
</comment>
<dbReference type="NCBIfam" id="TIGR02140">
    <property type="entry name" value="permease_CysW"/>
    <property type="match status" value="1"/>
</dbReference>
<evidence type="ECO:0000256" key="7">
    <source>
        <dbReference type="ARBA" id="ARBA00023136"/>
    </source>
</evidence>
<feature type="transmembrane region" description="Helical" evidence="10">
    <location>
        <begin position="102"/>
        <end position="125"/>
    </location>
</feature>
<evidence type="ECO:0000256" key="8">
    <source>
        <dbReference type="ARBA" id="ARBA00025323"/>
    </source>
</evidence>
<keyword evidence="4 10" id="KW-0812">Transmembrane</keyword>
<comment type="caution">
    <text evidence="12">The sequence shown here is derived from an EMBL/GenBank/DDBJ whole genome shotgun (WGS) entry which is preliminary data.</text>
</comment>
<feature type="compositionally biased region" description="Basic and acidic residues" evidence="9">
    <location>
        <begin position="273"/>
        <end position="282"/>
    </location>
</feature>
<feature type="compositionally biased region" description="Low complexity" evidence="9">
    <location>
        <begin position="290"/>
        <end position="307"/>
    </location>
</feature>
<dbReference type="CDD" id="cd06261">
    <property type="entry name" value="TM_PBP2"/>
    <property type="match status" value="1"/>
</dbReference>
<dbReference type="AlphaFoldDB" id="A0A7V9AD55"/>
<dbReference type="InterPro" id="IPR000515">
    <property type="entry name" value="MetI-like"/>
</dbReference>
<protein>
    <submittedName>
        <fullName evidence="12">Sulfate ABC transporter permease subunit CysW</fullName>
    </submittedName>
</protein>
<evidence type="ECO:0000256" key="2">
    <source>
        <dbReference type="ARBA" id="ARBA00011779"/>
    </source>
</evidence>
<dbReference type="Gene3D" id="1.10.3720.10">
    <property type="entry name" value="MetI-like"/>
    <property type="match status" value="1"/>
</dbReference>